<proteinExistence type="predicted"/>
<name>A0A4Y7TFZ0_COPMI</name>
<organism evidence="1 2">
    <name type="scientific">Coprinellus micaceus</name>
    <name type="common">Glistening ink-cap mushroom</name>
    <name type="synonym">Coprinus micaceus</name>
    <dbReference type="NCBI Taxonomy" id="71717"/>
    <lineage>
        <taxon>Eukaryota</taxon>
        <taxon>Fungi</taxon>
        <taxon>Dikarya</taxon>
        <taxon>Basidiomycota</taxon>
        <taxon>Agaricomycotina</taxon>
        <taxon>Agaricomycetes</taxon>
        <taxon>Agaricomycetidae</taxon>
        <taxon>Agaricales</taxon>
        <taxon>Agaricineae</taxon>
        <taxon>Psathyrellaceae</taxon>
        <taxon>Coprinellus</taxon>
    </lineage>
</organism>
<evidence type="ECO:0000313" key="1">
    <source>
        <dbReference type="EMBL" id="TEB32848.1"/>
    </source>
</evidence>
<protein>
    <recommendedName>
        <fullName evidence="3">F-box domain-containing protein</fullName>
    </recommendedName>
</protein>
<keyword evidence="2" id="KW-1185">Reference proteome</keyword>
<accession>A0A4Y7TFZ0</accession>
<gene>
    <name evidence="1" type="ORF">FA13DRAFT_229246</name>
</gene>
<dbReference type="EMBL" id="QPFP01000014">
    <property type="protein sequence ID" value="TEB32848.1"/>
    <property type="molecule type" value="Genomic_DNA"/>
</dbReference>
<dbReference type="AlphaFoldDB" id="A0A4Y7TFZ0"/>
<reference evidence="1 2" key="1">
    <citation type="journal article" date="2019" name="Nat. Ecol. Evol.">
        <title>Megaphylogeny resolves global patterns of mushroom evolution.</title>
        <authorList>
            <person name="Varga T."/>
            <person name="Krizsan K."/>
            <person name="Foldi C."/>
            <person name="Dima B."/>
            <person name="Sanchez-Garcia M."/>
            <person name="Sanchez-Ramirez S."/>
            <person name="Szollosi G.J."/>
            <person name="Szarkandi J.G."/>
            <person name="Papp V."/>
            <person name="Albert L."/>
            <person name="Andreopoulos W."/>
            <person name="Angelini C."/>
            <person name="Antonin V."/>
            <person name="Barry K.W."/>
            <person name="Bougher N.L."/>
            <person name="Buchanan P."/>
            <person name="Buyck B."/>
            <person name="Bense V."/>
            <person name="Catcheside P."/>
            <person name="Chovatia M."/>
            <person name="Cooper J."/>
            <person name="Damon W."/>
            <person name="Desjardin D."/>
            <person name="Finy P."/>
            <person name="Geml J."/>
            <person name="Haridas S."/>
            <person name="Hughes K."/>
            <person name="Justo A."/>
            <person name="Karasinski D."/>
            <person name="Kautmanova I."/>
            <person name="Kiss B."/>
            <person name="Kocsube S."/>
            <person name="Kotiranta H."/>
            <person name="LaButti K.M."/>
            <person name="Lechner B.E."/>
            <person name="Liimatainen K."/>
            <person name="Lipzen A."/>
            <person name="Lukacs Z."/>
            <person name="Mihaltcheva S."/>
            <person name="Morgado L.N."/>
            <person name="Niskanen T."/>
            <person name="Noordeloos M.E."/>
            <person name="Ohm R.A."/>
            <person name="Ortiz-Santana B."/>
            <person name="Ovrebo C."/>
            <person name="Racz N."/>
            <person name="Riley R."/>
            <person name="Savchenko A."/>
            <person name="Shiryaev A."/>
            <person name="Soop K."/>
            <person name="Spirin V."/>
            <person name="Szebenyi C."/>
            <person name="Tomsovsky M."/>
            <person name="Tulloss R.E."/>
            <person name="Uehling J."/>
            <person name="Grigoriev I.V."/>
            <person name="Vagvolgyi C."/>
            <person name="Papp T."/>
            <person name="Martin F.M."/>
            <person name="Miettinen O."/>
            <person name="Hibbett D.S."/>
            <person name="Nagy L.G."/>
        </authorList>
    </citation>
    <scope>NUCLEOTIDE SEQUENCE [LARGE SCALE GENOMIC DNA]</scope>
    <source>
        <strain evidence="1 2">FP101781</strain>
    </source>
</reference>
<comment type="caution">
    <text evidence="1">The sequence shown here is derived from an EMBL/GenBank/DDBJ whole genome shotgun (WGS) entry which is preliminary data.</text>
</comment>
<sequence>MDTRDGLLAGEAPSLRTLELLGCAIPLTSPVIFSPNLTRLVLDTPQDNAREVLQMLQHTIQLETFHMACSHNGPSSESPHLLSEVRLPRLMHLLLIGHCALLLRITEKLRLPVAKVSITLICFLPAVLSPSQTAERLFATVRSARMPFVKHRADNDQPFSPQKLGFQGKLASNAPLRINSCPLHVCHEEDLQASGHHGPHSVVDVQLFHQETQAAIGLREWHPMFTASSPENLLKTTGWSLANLSSIRVADIRGACPSPDFWKFISMIASLQQIIVEARYTPNLIPSLYTSWDPALEVRAAFSFPRLRHIKIIGTVSPDTGPETLLESIANALQRRQELASHCDGRIEGAQSLDLLELTDCLSPPSESVLLALPPMHVKEVSWKLKSAPGQSQ</sequence>
<evidence type="ECO:0000313" key="2">
    <source>
        <dbReference type="Proteomes" id="UP000298030"/>
    </source>
</evidence>
<dbReference type="Proteomes" id="UP000298030">
    <property type="component" value="Unassembled WGS sequence"/>
</dbReference>
<evidence type="ECO:0008006" key="3">
    <source>
        <dbReference type="Google" id="ProtNLM"/>
    </source>
</evidence>